<feature type="transmembrane region" description="Helical" evidence="1">
    <location>
        <begin position="222"/>
        <end position="248"/>
    </location>
</feature>
<feature type="transmembrane region" description="Helical" evidence="1">
    <location>
        <begin position="174"/>
        <end position="191"/>
    </location>
</feature>
<dbReference type="EMBL" id="CP045652">
    <property type="protein sequence ID" value="QGA27656.1"/>
    <property type="molecule type" value="Genomic_DNA"/>
</dbReference>
<dbReference type="RefSeq" id="WP_153512483.1">
    <property type="nucleotide sequence ID" value="NZ_CP045652.1"/>
</dbReference>
<name>A0A5Q0QDP2_9SPHI</name>
<keyword evidence="1" id="KW-0472">Membrane</keyword>
<feature type="transmembrane region" description="Helical" evidence="1">
    <location>
        <begin position="117"/>
        <end position="137"/>
    </location>
</feature>
<sequence>MHTKDDNTSAMMFPKQAILFRFCFLMIGLFILLLNNHTFLFLTPIFPFIHKVLTVVIEFLTADLIKIDQTIPYYKNGSGDTTMHWLILLFIIGVSLIGTLVWSLFDRRTTQYPKLYYWLTVSVRYYVGITMFNYGIIKLFHGQFPFPSLYKLTEPLYLFSPMGLAWTFYGASPAYNIAIGIAEILGALLLFRKTATIGAMISLIVCINVMATNYFYDVPVKMLSTALVILCIYLLGPNLKQLYLLFIANKEIRLIPNPHLHATKPWQKIVLISLKSLLIFGTLILALHSVLRTNEFLKTHLQKESELYGVYYIPVNEYENRKKLGIPDQWHLFVFINNHSIMIRDQEQNGQLYQIVTDSSKKELKIIGKQNERTQYFQYEVRSNGIMLKGLERIDSISIFINKIDMENIDLKNRGFRWISDMSYNR</sequence>
<protein>
    <recommendedName>
        <fullName evidence="4">DoxX family protein</fullName>
    </recommendedName>
</protein>
<dbReference type="KEGG" id="sphe:GFH32_15625"/>
<evidence type="ECO:0000256" key="1">
    <source>
        <dbReference type="SAM" id="Phobius"/>
    </source>
</evidence>
<keyword evidence="1" id="KW-0812">Transmembrane</keyword>
<feature type="transmembrane region" description="Helical" evidence="1">
    <location>
        <begin position="198"/>
        <end position="216"/>
    </location>
</feature>
<feature type="transmembrane region" description="Helical" evidence="1">
    <location>
        <begin position="18"/>
        <end position="39"/>
    </location>
</feature>
<keyword evidence="3" id="KW-1185">Reference proteome</keyword>
<feature type="transmembrane region" description="Helical" evidence="1">
    <location>
        <begin position="85"/>
        <end position="105"/>
    </location>
</feature>
<proteinExistence type="predicted"/>
<feature type="transmembrane region" description="Helical" evidence="1">
    <location>
        <begin position="45"/>
        <end position="65"/>
    </location>
</feature>
<evidence type="ECO:0000313" key="3">
    <source>
        <dbReference type="Proteomes" id="UP000326921"/>
    </source>
</evidence>
<organism evidence="2 3">
    <name type="scientific">Sphingobacterium zhuxiongii</name>
    <dbReference type="NCBI Taxonomy" id="2662364"/>
    <lineage>
        <taxon>Bacteria</taxon>
        <taxon>Pseudomonadati</taxon>
        <taxon>Bacteroidota</taxon>
        <taxon>Sphingobacteriia</taxon>
        <taxon>Sphingobacteriales</taxon>
        <taxon>Sphingobacteriaceae</taxon>
        <taxon>Sphingobacterium</taxon>
    </lineage>
</organism>
<reference evidence="2 3" key="1">
    <citation type="submission" date="2019-10" db="EMBL/GenBank/DDBJ databases">
        <authorList>
            <person name="Dong K."/>
        </authorList>
    </citation>
    <scope>NUCLEOTIDE SEQUENCE [LARGE SCALE GENOMIC DNA]</scope>
    <source>
        <strain evidence="3">dk4302</strain>
    </source>
</reference>
<dbReference type="Proteomes" id="UP000326921">
    <property type="component" value="Chromosome"/>
</dbReference>
<dbReference type="AlphaFoldDB" id="A0A5Q0QDP2"/>
<feature type="transmembrane region" description="Helical" evidence="1">
    <location>
        <begin position="269"/>
        <end position="291"/>
    </location>
</feature>
<gene>
    <name evidence="2" type="ORF">GFH32_15625</name>
</gene>
<evidence type="ECO:0008006" key="4">
    <source>
        <dbReference type="Google" id="ProtNLM"/>
    </source>
</evidence>
<evidence type="ECO:0000313" key="2">
    <source>
        <dbReference type="EMBL" id="QGA27656.1"/>
    </source>
</evidence>
<keyword evidence="1" id="KW-1133">Transmembrane helix</keyword>
<accession>A0A5Q0QDP2</accession>